<evidence type="ECO:0000313" key="4">
    <source>
        <dbReference type="EMBL" id="CAB4189470.1"/>
    </source>
</evidence>
<evidence type="ECO:0000256" key="1">
    <source>
        <dbReference type="SAM" id="MobiDB-lite"/>
    </source>
</evidence>
<proteinExistence type="predicted"/>
<reference evidence="4" key="1">
    <citation type="submission" date="2020-05" db="EMBL/GenBank/DDBJ databases">
        <authorList>
            <person name="Chiriac C."/>
            <person name="Salcher M."/>
            <person name="Ghai R."/>
            <person name="Kavagutti S V."/>
        </authorList>
    </citation>
    <scope>NUCLEOTIDE SEQUENCE</scope>
</reference>
<accession>A0A6J5QXT9</accession>
<name>A0A6J5QXT9_9CAUD</name>
<feature type="compositionally biased region" description="Basic and acidic residues" evidence="1">
    <location>
        <begin position="90"/>
        <end position="103"/>
    </location>
</feature>
<organism evidence="4">
    <name type="scientific">uncultured Caudovirales phage</name>
    <dbReference type="NCBI Taxonomy" id="2100421"/>
    <lineage>
        <taxon>Viruses</taxon>
        <taxon>Duplodnaviria</taxon>
        <taxon>Heunggongvirae</taxon>
        <taxon>Uroviricota</taxon>
        <taxon>Caudoviricetes</taxon>
        <taxon>Peduoviridae</taxon>
        <taxon>Maltschvirus</taxon>
        <taxon>Maltschvirus maltsch</taxon>
    </lineage>
</organism>
<feature type="region of interest" description="Disordered" evidence="1">
    <location>
        <begin position="90"/>
        <end position="110"/>
    </location>
</feature>
<evidence type="ECO:0000313" key="3">
    <source>
        <dbReference type="EMBL" id="CAB4176427.1"/>
    </source>
</evidence>
<gene>
    <name evidence="4" type="ORF">UFOVP1204_3</name>
    <name evidence="2" type="ORF">UFOVP473_24</name>
    <name evidence="3" type="ORF">UFOVP983_24</name>
</gene>
<feature type="region of interest" description="Disordered" evidence="1">
    <location>
        <begin position="1"/>
        <end position="56"/>
    </location>
</feature>
<protein>
    <submittedName>
        <fullName evidence="4">Uncharacterized protein</fullName>
    </submittedName>
</protein>
<dbReference type="EMBL" id="LR796459">
    <property type="protein sequence ID" value="CAB4145689.1"/>
    <property type="molecule type" value="Genomic_DNA"/>
</dbReference>
<dbReference type="EMBL" id="LR797150">
    <property type="protein sequence ID" value="CAB4189470.1"/>
    <property type="molecule type" value="Genomic_DNA"/>
</dbReference>
<dbReference type="EMBL" id="LR796939">
    <property type="protein sequence ID" value="CAB4176427.1"/>
    <property type="molecule type" value="Genomic_DNA"/>
</dbReference>
<evidence type="ECO:0000313" key="2">
    <source>
        <dbReference type="EMBL" id="CAB4145689.1"/>
    </source>
</evidence>
<sequence length="866" mass="95328">MNPEDDDDQMQGLAPDETPDDDGGSLIDIQGDDDGVEDTKDGGALVTVDDETEVDEDPEHFANLAETLPETELNELASELLEVIDRDKEARAKRDKQYEEGLDRTGMGEPAKGGADFDGASRVTHPMLTEAAVDFSARVMKELFPPNGPVKDHVLGNVTQQKLDKAKRKTAYMNWQLTKQMKEFRSELEQCLTQVPLGGAQYIKMYWSGKLNRPVAETIYIDDMILPYAASNYLTAERKTHVQRLTEAKFRDRVKIGMYVDVDMAGEIGMVPEETAAGKRNDSIEGRESDPYNVDGLRTIYETSVILDLEEEGDFAPYLVSVDDTSRKVLAIYRNWEPSDETREAMEWAAEFPCLPWRGAYPIGLIQLVGGLSAAATGALRALLDSAHINNAATAIKLAGGSKGGQTVNPNVGEIVEIEGAMMTDDIRKTVMPLPFNPPSAVLFQLLGFLTDAGKSVIQTSFEKMSDQNQNMPVGTTLALIEQGMTVFSEIHGRMHRAMEQLLGILHRINKQHMKDSATVEELGELMAKRTDFEGPLDVVPVSDPNIFSEMQRIAQIQMVAQRSAAVPGLYDQRKVEELILDRTKIPNARDLLLPKPDPKQLNAVNENVAATMGKPVMAFPEQDHMAHLKTHVLYMQNPIFGGNPIVGKRAMPILLQHLAEHLAFLYLSDSYDLASQAAGGPVEKLMDVKDSEVDQGVDQLMGMASEQALKTIQGDLGQQLPPIIQQAIQFIQQFQPPPPIDPATVASKDVERRTAADQVKAQVDAGKLELDKAKETRLAGESALEAQSEQNRDEAALKLKSVEIMGQQQTAQDRMQTDLERQHMANVSRETTNAADNETAKQIAAAELMVKGATNMETGTGINPQ</sequence>